<dbReference type="Proteomes" id="UP000004995">
    <property type="component" value="Unassembled WGS sequence"/>
</dbReference>
<organism evidence="5 6">
    <name type="scientific">Setaria italica</name>
    <name type="common">Foxtail millet</name>
    <name type="synonym">Panicum italicum</name>
    <dbReference type="NCBI Taxonomy" id="4555"/>
    <lineage>
        <taxon>Eukaryota</taxon>
        <taxon>Viridiplantae</taxon>
        <taxon>Streptophyta</taxon>
        <taxon>Embryophyta</taxon>
        <taxon>Tracheophyta</taxon>
        <taxon>Spermatophyta</taxon>
        <taxon>Magnoliopsida</taxon>
        <taxon>Liliopsida</taxon>
        <taxon>Poales</taxon>
        <taxon>Poaceae</taxon>
        <taxon>PACMAD clade</taxon>
        <taxon>Panicoideae</taxon>
        <taxon>Panicodae</taxon>
        <taxon>Paniceae</taxon>
        <taxon>Cenchrinae</taxon>
        <taxon>Setaria</taxon>
    </lineage>
</organism>
<dbReference type="InterPro" id="IPR008183">
    <property type="entry name" value="Aldose_1/G6P_1-epimerase"/>
</dbReference>
<dbReference type="eggNOG" id="KOG1604">
    <property type="taxonomic scope" value="Eukaryota"/>
</dbReference>
<keyword evidence="2" id="KW-0413">Isomerase</keyword>
<dbReference type="HOGENOM" id="CLU_031753_4_2_1"/>
<dbReference type="GO" id="GO:0030246">
    <property type="term" value="F:carbohydrate binding"/>
    <property type="evidence" value="ECO:0007669"/>
    <property type="project" value="InterPro"/>
</dbReference>
<gene>
    <name evidence="5" type="primary">LOC101771409</name>
</gene>
<dbReference type="GO" id="GO:0033499">
    <property type="term" value="P:galactose catabolic process via UDP-galactose, Leloir pathway"/>
    <property type="evidence" value="ECO:0000318"/>
    <property type="project" value="GO_Central"/>
</dbReference>
<evidence type="ECO:0000256" key="4">
    <source>
        <dbReference type="SAM" id="Phobius"/>
    </source>
</evidence>
<dbReference type="EnsemblPlants" id="KQK97552">
    <property type="protein sequence ID" value="KQK97552"/>
    <property type="gene ID" value="SETIT_010154mg"/>
</dbReference>
<feature type="transmembrane region" description="Helical" evidence="4">
    <location>
        <begin position="70"/>
        <end position="91"/>
    </location>
</feature>
<dbReference type="GO" id="GO:0004034">
    <property type="term" value="F:aldose 1-epimerase activity"/>
    <property type="evidence" value="ECO:0000318"/>
    <property type="project" value="GO_Central"/>
</dbReference>
<reference evidence="5" key="2">
    <citation type="submission" date="2018-08" db="UniProtKB">
        <authorList>
            <consortium name="EnsemblPlants"/>
        </authorList>
    </citation>
    <scope>IDENTIFICATION</scope>
    <source>
        <strain evidence="5">Yugu1</strain>
    </source>
</reference>
<dbReference type="Gene3D" id="2.70.98.10">
    <property type="match status" value="1"/>
</dbReference>
<proteinExistence type="inferred from homology"/>
<keyword evidence="6" id="KW-1185">Reference proteome</keyword>
<protein>
    <recommendedName>
        <fullName evidence="7">Aldose 1-epimerase</fullName>
    </recommendedName>
</protein>
<dbReference type="InParanoid" id="K3Y7G3"/>
<dbReference type="STRING" id="4555.K3Y7G3"/>
<dbReference type="InterPro" id="IPR014718">
    <property type="entry name" value="GH-type_carb-bd"/>
</dbReference>
<dbReference type="FunCoup" id="K3Y7G3">
    <property type="interactions" value="1187"/>
</dbReference>
<dbReference type="PANTHER" id="PTHR10091:SF0">
    <property type="entry name" value="GALACTOSE MUTAROTASE"/>
    <property type="match status" value="1"/>
</dbReference>
<dbReference type="CDD" id="cd09019">
    <property type="entry name" value="galactose_mutarotase_like"/>
    <property type="match status" value="1"/>
</dbReference>
<dbReference type="SUPFAM" id="SSF74650">
    <property type="entry name" value="Galactose mutarotase-like"/>
    <property type="match status" value="1"/>
</dbReference>
<keyword evidence="4" id="KW-0812">Transmembrane</keyword>
<sequence length="432" mass="46189">MCVRPGAALVHHYHHAAHSPLAVHVSVTVAGRPVDSFRPRLLPPFYVEGPDKLTHTCCVREGRIMARAPAPLLLLALLAALAAAAGANAAGRKMVGVYELRKGDFSVKVTNWGATLTSVVLPDCKGNLADVVLGYDTIADYVNGSNYFGALVGRVANRVANARFVLDGKVYHLVPNDGKNALHGGKRGFSKVIWTVKDYVGGGDSPYITLYYHSFDGEEGFPGDLDVYVTYRLLGRYELSLHMNATALDKATPVNLANHAYWNLAGQGRGDILGHTVQLFASRYTPVDGALIPTGAVVPVAGTPYDLRAPTPVGAHVRAIYGGKAGIYGYDTNYAVDGGAGAAALRKVAVVRDGGGSGRAMELWANQPGVQFYTGNFLKDVKGKGGKVYGQYGALCLETQGFPDAVNHPNFPSQIVRPGQVYRHDMVFKFSF</sequence>
<evidence type="ECO:0000313" key="5">
    <source>
        <dbReference type="EnsemblPlants" id="KQK97552"/>
    </source>
</evidence>
<evidence type="ECO:0000313" key="6">
    <source>
        <dbReference type="Proteomes" id="UP000004995"/>
    </source>
</evidence>
<dbReference type="FunFam" id="2.70.98.10:FF:000008">
    <property type="entry name" value="Aldose 1-epimerase"/>
    <property type="match status" value="1"/>
</dbReference>
<dbReference type="NCBIfam" id="NF008277">
    <property type="entry name" value="PRK11055.1"/>
    <property type="match status" value="1"/>
</dbReference>
<dbReference type="EMBL" id="AGNK02004377">
    <property type="status" value="NOT_ANNOTATED_CDS"/>
    <property type="molecule type" value="Genomic_DNA"/>
</dbReference>
<dbReference type="AlphaFoldDB" id="K3Y7G3"/>
<dbReference type="OMA" id="LENDHGM"/>
<evidence type="ECO:0000256" key="2">
    <source>
        <dbReference type="ARBA" id="ARBA00023235"/>
    </source>
</evidence>
<keyword evidence="4" id="KW-0472">Membrane</keyword>
<dbReference type="InterPro" id="IPR047215">
    <property type="entry name" value="Galactose_mutarotase-like"/>
</dbReference>
<dbReference type="GO" id="GO:0006006">
    <property type="term" value="P:glucose metabolic process"/>
    <property type="evidence" value="ECO:0000318"/>
    <property type="project" value="GO_Central"/>
</dbReference>
<keyword evidence="4" id="KW-1133">Transmembrane helix</keyword>
<keyword evidence="3" id="KW-0119">Carbohydrate metabolism</keyword>
<reference evidence="6" key="1">
    <citation type="journal article" date="2012" name="Nat. Biotechnol.">
        <title>Reference genome sequence of the model plant Setaria.</title>
        <authorList>
            <person name="Bennetzen J.L."/>
            <person name="Schmutz J."/>
            <person name="Wang H."/>
            <person name="Percifield R."/>
            <person name="Hawkins J."/>
            <person name="Pontaroli A.C."/>
            <person name="Estep M."/>
            <person name="Feng L."/>
            <person name="Vaughn J.N."/>
            <person name="Grimwood J."/>
            <person name="Jenkins J."/>
            <person name="Barry K."/>
            <person name="Lindquist E."/>
            <person name="Hellsten U."/>
            <person name="Deshpande S."/>
            <person name="Wang X."/>
            <person name="Wu X."/>
            <person name="Mitros T."/>
            <person name="Triplett J."/>
            <person name="Yang X."/>
            <person name="Ye C.Y."/>
            <person name="Mauro-Herrera M."/>
            <person name="Wang L."/>
            <person name="Li P."/>
            <person name="Sharma M."/>
            <person name="Sharma R."/>
            <person name="Ronald P.C."/>
            <person name="Panaud O."/>
            <person name="Kellogg E.A."/>
            <person name="Brutnell T.P."/>
            <person name="Doust A.N."/>
            <person name="Tuskan G.A."/>
            <person name="Rokhsar D."/>
            <person name="Devos K.M."/>
        </authorList>
    </citation>
    <scope>NUCLEOTIDE SEQUENCE [LARGE SCALE GENOMIC DNA]</scope>
    <source>
        <strain evidence="6">cv. Yugu1</strain>
    </source>
</reference>
<name>K3Y7G3_SETIT</name>
<comment type="similarity">
    <text evidence="1">Belongs to the aldose epimerase family.</text>
</comment>
<dbReference type="PANTHER" id="PTHR10091">
    <property type="entry name" value="ALDOSE-1-EPIMERASE"/>
    <property type="match status" value="1"/>
</dbReference>
<dbReference type="Pfam" id="PF01263">
    <property type="entry name" value="Aldose_epim"/>
    <property type="match status" value="1"/>
</dbReference>
<dbReference type="Gramene" id="KQK97552">
    <property type="protein sequence ID" value="KQK97552"/>
    <property type="gene ID" value="SETIT_010154mg"/>
</dbReference>
<accession>K3Y7G3</accession>
<evidence type="ECO:0008006" key="7">
    <source>
        <dbReference type="Google" id="ProtNLM"/>
    </source>
</evidence>
<evidence type="ECO:0000256" key="1">
    <source>
        <dbReference type="ARBA" id="ARBA00006206"/>
    </source>
</evidence>
<dbReference type="InterPro" id="IPR011013">
    <property type="entry name" value="Gal_mutarotase_sf_dom"/>
</dbReference>
<evidence type="ECO:0000256" key="3">
    <source>
        <dbReference type="ARBA" id="ARBA00023277"/>
    </source>
</evidence>